<evidence type="ECO:0000313" key="2">
    <source>
        <dbReference type="Proteomes" id="UP001055811"/>
    </source>
</evidence>
<reference evidence="2" key="1">
    <citation type="journal article" date="2022" name="Mol. Ecol. Resour.">
        <title>The genomes of chicory, endive, great burdock and yacon provide insights into Asteraceae palaeo-polyploidization history and plant inulin production.</title>
        <authorList>
            <person name="Fan W."/>
            <person name="Wang S."/>
            <person name="Wang H."/>
            <person name="Wang A."/>
            <person name="Jiang F."/>
            <person name="Liu H."/>
            <person name="Zhao H."/>
            <person name="Xu D."/>
            <person name="Zhang Y."/>
        </authorList>
    </citation>
    <scope>NUCLEOTIDE SEQUENCE [LARGE SCALE GENOMIC DNA]</scope>
    <source>
        <strain evidence="2">cv. Punajuju</strain>
    </source>
</reference>
<protein>
    <submittedName>
        <fullName evidence="1">Uncharacterized protein</fullName>
    </submittedName>
</protein>
<keyword evidence="2" id="KW-1185">Reference proteome</keyword>
<evidence type="ECO:0000313" key="1">
    <source>
        <dbReference type="EMBL" id="KAI3765888.1"/>
    </source>
</evidence>
<organism evidence="1 2">
    <name type="scientific">Cichorium intybus</name>
    <name type="common">Chicory</name>
    <dbReference type="NCBI Taxonomy" id="13427"/>
    <lineage>
        <taxon>Eukaryota</taxon>
        <taxon>Viridiplantae</taxon>
        <taxon>Streptophyta</taxon>
        <taxon>Embryophyta</taxon>
        <taxon>Tracheophyta</taxon>
        <taxon>Spermatophyta</taxon>
        <taxon>Magnoliopsida</taxon>
        <taxon>eudicotyledons</taxon>
        <taxon>Gunneridae</taxon>
        <taxon>Pentapetalae</taxon>
        <taxon>asterids</taxon>
        <taxon>campanulids</taxon>
        <taxon>Asterales</taxon>
        <taxon>Asteraceae</taxon>
        <taxon>Cichorioideae</taxon>
        <taxon>Cichorieae</taxon>
        <taxon>Cichoriinae</taxon>
        <taxon>Cichorium</taxon>
    </lineage>
</organism>
<gene>
    <name evidence="1" type="ORF">L2E82_15934</name>
</gene>
<reference evidence="1 2" key="2">
    <citation type="journal article" date="2022" name="Mol. Ecol. Resour.">
        <title>The genomes of chicory, endive, great burdock and yacon provide insights into Asteraceae paleo-polyploidization history and plant inulin production.</title>
        <authorList>
            <person name="Fan W."/>
            <person name="Wang S."/>
            <person name="Wang H."/>
            <person name="Wang A."/>
            <person name="Jiang F."/>
            <person name="Liu H."/>
            <person name="Zhao H."/>
            <person name="Xu D."/>
            <person name="Zhang Y."/>
        </authorList>
    </citation>
    <scope>NUCLEOTIDE SEQUENCE [LARGE SCALE GENOMIC DNA]</scope>
    <source>
        <strain evidence="2">cv. Punajuju</strain>
        <tissue evidence="1">Leaves</tissue>
    </source>
</reference>
<comment type="caution">
    <text evidence="1">The sequence shown here is derived from an EMBL/GenBank/DDBJ whole genome shotgun (WGS) entry which is preliminary data.</text>
</comment>
<dbReference type="EMBL" id="CM042011">
    <property type="protein sequence ID" value="KAI3765888.1"/>
    <property type="molecule type" value="Genomic_DNA"/>
</dbReference>
<accession>A0ACB9F538</accession>
<dbReference type="Proteomes" id="UP001055811">
    <property type="component" value="Linkage Group LG03"/>
</dbReference>
<sequence>MFRWNGGVESDHLASEMKEKNTTMGRQGGNDNLEGMLVPPKATEGLVVVNVNVGDVEVKKSKYHFNKTNDDMQR</sequence>
<name>A0ACB9F538_CICIN</name>
<proteinExistence type="predicted"/>